<evidence type="ECO:0000313" key="2">
    <source>
        <dbReference type="Proteomes" id="UP000654075"/>
    </source>
</evidence>
<feature type="non-terminal residue" evidence="1">
    <location>
        <position position="113"/>
    </location>
</feature>
<accession>A0A813GM78</accession>
<gene>
    <name evidence="1" type="ORF">PGLA1383_LOCUS44428</name>
</gene>
<dbReference type="AlphaFoldDB" id="A0A813GM78"/>
<dbReference type="EMBL" id="CAJNNV010029243">
    <property type="protein sequence ID" value="CAE8627700.1"/>
    <property type="molecule type" value="Genomic_DNA"/>
</dbReference>
<name>A0A813GM78_POLGL</name>
<dbReference type="Proteomes" id="UP000654075">
    <property type="component" value="Unassembled WGS sequence"/>
</dbReference>
<comment type="caution">
    <text evidence="1">The sequence shown here is derived from an EMBL/GenBank/DDBJ whole genome shotgun (WGS) entry which is preliminary data.</text>
</comment>
<reference evidence="1" key="1">
    <citation type="submission" date="2021-02" db="EMBL/GenBank/DDBJ databases">
        <authorList>
            <person name="Dougan E. K."/>
            <person name="Rhodes N."/>
            <person name="Thang M."/>
            <person name="Chan C."/>
        </authorList>
    </citation>
    <scope>NUCLEOTIDE SEQUENCE</scope>
</reference>
<sequence length="113" mass="11833">VTPDTFEGNGWSGDVDRILIYHFLNGESDKGSSLDASGTWTREHGHYTEEGGASPGDCKADGRVSLMDLFYGQEASASTCSVGDSAGRPPPRAASLEELLEAARKGTAKALGL</sequence>
<keyword evidence="2" id="KW-1185">Reference proteome</keyword>
<proteinExistence type="predicted"/>
<organism evidence="1 2">
    <name type="scientific">Polarella glacialis</name>
    <name type="common">Dinoflagellate</name>
    <dbReference type="NCBI Taxonomy" id="89957"/>
    <lineage>
        <taxon>Eukaryota</taxon>
        <taxon>Sar</taxon>
        <taxon>Alveolata</taxon>
        <taxon>Dinophyceae</taxon>
        <taxon>Suessiales</taxon>
        <taxon>Suessiaceae</taxon>
        <taxon>Polarella</taxon>
    </lineage>
</organism>
<protein>
    <submittedName>
        <fullName evidence="1">Uncharacterized protein</fullName>
    </submittedName>
</protein>
<evidence type="ECO:0000313" key="1">
    <source>
        <dbReference type="EMBL" id="CAE8627700.1"/>
    </source>
</evidence>